<name>A0ABQ1FVW8_9BACL</name>
<dbReference type="EMBL" id="BMHF01000004">
    <property type="protein sequence ID" value="GGA31622.1"/>
    <property type="molecule type" value="Genomic_DNA"/>
</dbReference>
<evidence type="ECO:0000313" key="1">
    <source>
        <dbReference type="EMBL" id="GGA31622.1"/>
    </source>
</evidence>
<sequence length="50" mass="5962">MTLVDGVDKTTKILAYFFMFDGWVEKQKQENKGKSYRLLARKKGKSRTYR</sequence>
<accession>A0ABQ1FVW8</accession>
<organism evidence="1 2">
    <name type="scientific">Paenibacillus physcomitrellae</name>
    <dbReference type="NCBI Taxonomy" id="1619311"/>
    <lineage>
        <taxon>Bacteria</taxon>
        <taxon>Bacillati</taxon>
        <taxon>Bacillota</taxon>
        <taxon>Bacilli</taxon>
        <taxon>Bacillales</taxon>
        <taxon>Paenibacillaceae</taxon>
        <taxon>Paenibacillus</taxon>
    </lineage>
</organism>
<protein>
    <submittedName>
        <fullName evidence="1">Uncharacterized protein</fullName>
    </submittedName>
</protein>
<evidence type="ECO:0000313" key="2">
    <source>
        <dbReference type="Proteomes" id="UP000609323"/>
    </source>
</evidence>
<comment type="caution">
    <text evidence="1">The sequence shown here is derived from an EMBL/GenBank/DDBJ whole genome shotgun (WGS) entry which is preliminary data.</text>
</comment>
<keyword evidence="2" id="KW-1185">Reference proteome</keyword>
<gene>
    <name evidence="1" type="ORF">GCM10010917_15930</name>
</gene>
<dbReference type="Proteomes" id="UP000609323">
    <property type="component" value="Unassembled WGS sequence"/>
</dbReference>
<proteinExistence type="predicted"/>
<reference evidence="2" key="1">
    <citation type="journal article" date="2019" name="Int. J. Syst. Evol. Microbiol.">
        <title>The Global Catalogue of Microorganisms (GCM) 10K type strain sequencing project: providing services to taxonomists for standard genome sequencing and annotation.</title>
        <authorList>
            <consortium name="The Broad Institute Genomics Platform"/>
            <consortium name="The Broad Institute Genome Sequencing Center for Infectious Disease"/>
            <person name="Wu L."/>
            <person name="Ma J."/>
        </authorList>
    </citation>
    <scope>NUCLEOTIDE SEQUENCE [LARGE SCALE GENOMIC DNA]</scope>
    <source>
        <strain evidence="2">CGMCC 1.15044</strain>
    </source>
</reference>